<keyword evidence="1" id="KW-0645">Protease</keyword>
<dbReference type="RefSeq" id="WP_307311867.1">
    <property type="nucleotide sequence ID" value="NZ_JAUSRE010000029.1"/>
</dbReference>
<dbReference type="Proteomes" id="UP001226577">
    <property type="component" value="Unassembled WGS sequence"/>
</dbReference>
<gene>
    <name evidence="7" type="ORF">J2X98_004134</name>
</gene>
<name>A0ABT9RZ41_9MICC</name>
<evidence type="ECO:0000313" key="8">
    <source>
        <dbReference type="Proteomes" id="UP001226577"/>
    </source>
</evidence>
<evidence type="ECO:0000256" key="2">
    <source>
        <dbReference type="ARBA" id="ARBA00022723"/>
    </source>
</evidence>
<keyword evidence="5" id="KW-0482">Metalloprotease</keyword>
<keyword evidence="2" id="KW-0479">Metal-binding</keyword>
<dbReference type="SUPFAM" id="SSF102712">
    <property type="entry name" value="JAB1/MPN domain"/>
    <property type="match status" value="1"/>
</dbReference>
<evidence type="ECO:0000313" key="7">
    <source>
        <dbReference type="EMBL" id="MDP9890520.1"/>
    </source>
</evidence>
<accession>A0ABT9RZ41</accession>
<sequence>MRWDAHTKLDIIQEADAAFPNETGGILLGHCQKDFIHITHAIGPGPNAHHQRSTFTPDRDWQYERIDELFSGSQDTLAYLGDWHTHPQGLPCPSKTDLALLNLIAKSPESQCPAPIMCILAPDATGEWFEMLFFYDLTQGEARLHLL</sequence>
<evidence type="ECO:0000259" key="6">
    <source>
        <dbReference type="Pfam" id="PF14464"/>
    </source>
</evidence>
<protein>
    <submittedName>
        <fullName evidence="7">Integrative and conjugative element protein (TIGR02256 family)</fullName>
    </submittedName>
</protein>
<organism evidence="7 8">
    <name type="scientific">Pseudarthrobacter enclensis</name>
    <dbReference type="NCBI Taxonomy" id="993070"/>
    <lineage>
        <taxon>Bacteria</taxon>
        <taxon>Bacillati</taxon>
        <taxon>Actinomycetota</taxon>
        <taxon>Actinomycetes</taxon>
        <taxon>Micrococcales</taxon>
        <taxon>Micrococcaceae</taxon>
        <taxon>Pseudarthrobacter</taxon>
    </lineage>
</organism>
<dbReference type="InterPro" id="IPR028090">
    <property type="entry name" value="JAB_dom_prok"/>
</dbReference>
<feature type="domain" description="JAB" evidence="6">
    <location>
        <begin position="8"/>
        <end position="127"/>
    </location>
</feature>
<dbReference type="Gene3D" id="3.40.140.10">
    <property type="entry name" value="Cytidine Deaminase, domain 2"/>
    <property type="match status" value="1"/>
</dbReference>
<keyword evidence="4" id="KW-0862">Zinc</keyword>
<keyword evidence="8" id="KW-1185">Reference proteome</keyword>
<evidence type="ECO:0000256" key="4">
    <source>
        <dbReference type="ARBA" id="ARBA00022833"/>
    </source>
</evidence>
<dbReference type="Pfam" id="PF14464">
    <property type="entry name" value="Prok-JAB"/>
    <property type="match status" value="1"/>
</dbReference>
<comment type="caution">
    <text evidence="7">The sequence shown here is derived from an EMBL/GenBank/DDBJ whole genome shotgun (WGS) entry which is preliminary data.</text>
</comment>
<dbReference type="EMBL" id="JAUSRE010000029">
    <property type="protein sequence ID" value="MDP9890520.1"/>
    <property type="molecule type" value="Genomic_DNA"/>
</dbReference>
<proteinExistence type="predicted"/>
<evidence type="ECO:0000256" key="3">
    <source>
        <dbReference type="ARBA" id="ARBA00022801"/>
    </source>
</evidence>
<evidence type="ECO:0000256" key="1">
    <source>
        <dbReference type="ARBA" id="ARBA00022670"/>
    </source>
</evidence>
<keyword evidence="3" id="KW-0378">Hydrolase</keyword>
<reference evidence="7 8" key="1">
    <citation type="submission" date="2023-07" db="EMBL/GenBank/DDBJ databases">
        <title>Sorghum-associated microbial communities from plants grown in Nebraska, USA.</title>
        <authorList>
            <person name="Schachtman D."/>
        </authorList>
    </citation>
    <scope>NUCLEOTIDE SEQUENCE [LARGE SCALE GENOMIC DNA]</scope>
    <source>
        <strain evidence="7 8">CC222</strain>
    </source>
</reference>
<evidence type="ECO:0000256" key="5">
    <source>
        <dbReference type="ARBA" id="ARBA00023049"/>
    </source>
</evidence>